<name>A0ABX9UGI1_9CORY</name>
<feature type="region of interest" description="Disordered" evidence="1">
    <location>
        <begin position="71"/>
        <end position="96"/>
    </location>
</feature>
<accession>A0ABX9UGI1</accession>
<dbReference type="EMBL" id="RDRE01000116">
    <property type="protein sequence ID" value="RMD15323.1"/>
    <property type="molecule type" value="Genomic_DNA"/>
</dbReference>
<feature type="compositionally biased region" description="Polar residues" evidence="1">
    <location>
        <begin position="129"/>
        <end position="147"/>
    </location>
</feature>
<organism evidence="2 3">
    <name type="scientific">Corynebacterium gottingense</name>
    <dbReference type="NCBI Taxonomy" id="2041036"/>
    <lineage>
        <taxon>Bacteria</taxon>
        <taxon>Bacillati</taxon>
        <taxon>Actinomycetota</taxon>
        <taxon>Actinomycetes</taxon>
        <taxon>Mycobacteriales</taxon>
        <taxon>Corynebacteriaceae</taxon>
        <taxon>Corynebacterium</taxon>
    </lineage>
</organism>
<feature type="compositionally biased region" description="Polar residues" evidence="1">
    <location>
        <begin position="71"/>
        <end position="85"/>
    </location>
</feature>
<reference evidence="2 3" key="1">
    <citation type="submission" date="2018-10" db="EMBL/GenBank/DDBJ databases">
        <title>Whole genome sequence of Corynebacterium gottingense DSM 130494T.</title>
        <authorList>
            <person name="Bernier A.-M."/>
            <person name="Bernard K."/>
        </authorList>
    </citation>
    <scope>NUCLEOTIDE SEQUENCE [LARGE SCALE GENOMIC DNA]</scope>
    <source>
        <strain evidence="2 3">DSM 103494</strain>
    </source>
</reference>
<gene>
    <name evidence="2" type="ORF">EAW56_12055</name>
</gene>
<dbReference type="Proteomes" id="UP000266886">
    <property type="component" value="Unassembled WGS sequence"/>
</dbReference>
<proteinExistence type="predicted"/>
<evidence type="ECO:0000313" key="3">
    <source>
        <dbReference type="Proteomes" id="UP000266886"/>
    </source>
</evidence>
<keyword evidence="3" id="KW-1185">Reference proteome</keyword>
<evidence type="ECO:0000256" key="1">
    <source>
        <dbReference type="SAM" id="MobiDB-lite"/>
    </source>
</evidence>
<evidence type="ECO:0000313" key="2">
    <source>
        <dbReference type="EMBL" id="RMD15323.1"/>
    </source>
</evidence>
<sequence length="147" mass="14858">MPGSVGQACGSRYVLLAWAYGFSPGAGVGAGVGFSGSVGSVGSVGAVGSVGSSTVRPTAWQYAWANAHTTIGTATSSPTPMQTAPMSRVSRDKASRAMRRSQFAAARFVAASRPWPSAAARGRKLHRGASTTKATNPPRMNQAAGSA</sequence>
<protein>
    <submittedName>
        <fullName evidence="2">Uncharacterized protein</fullName>
    </submittedName>
</protein>
<comment type="caution">
    <text evidence="2">The sequence shown here is derived from an EMBL/GenBank/DDBJ whole genome shotgun (WGS) entry which is preliminary data.</text>
</comment>
<feature type="region of interest" description="Disordered" evidence="1">
    <location>
        <begin position="116"/>
        <end position="147"/>
    </location>
</feature>